<dbReference type="EMBL" id="AJIL01000034">
    <property type="protein sequence ID" value="KNF00777.1"/>
    <property type="molecule type" value="Genomic_DNA"/>
</dbReference>
<dbReference type="PROSITE" id="PS50280">
    <property type="entry name" value="SET"/>
    <property type="match status" value="1"/>
</dbReference>
<evidence type="ECO:0000313" key="4">
    <source>
        <dbReference type="EMBL" id="KNF00777.1"/>
    </source>
</evidence>
<organism evidence="4 5">
    <name type="scientific">Puccinia striiformis f. sp. tritici PST-78</name>
    <dbReference type="NCBI Taxonomy" id="1165861"/>
    <lineage>
        <taxon>Eukaryota</taxon>
        <taxon>Fungi</taxon>
        <taxon>Dikarya</taxon>
        <taxon>Basidiomycota</taxon>
        <taxon>Pucciniomycotina</taxon>
        <taxon>Pucciniomycetes</taxon>
        <taxon>Pucciniales</taxon>
        <taxon>Pucciniaceae</taxon>
        <taxon>Puccinia</taxon>
    </lineage>
</organism>
<dbReference type="InterPro" id="IPR046341">
    <property type="entry name" value="SET_dom_sf"/>
</dbReference>
<evidence type="ECO:0000259" key="3">
    <source>
        <dbReference type="PROSITE" id="PS50280"/>
    </source>
</evidence>
<keyword evidence="5" id="KW-1185">Reference proteome</keyword>
<dbReference type="AlphaFoldDB" id="A0A0L0VNJ4"/>
<feature type="signal peptide" evidence="2">
    <location>
        <begin position="1"/>
        <end position="22"/>
    </location>
</feature>
<dbReference type="Gene3D" id="1.25.40.10">
    <property type="entry name" value="Tetratricopeptide repeat domain"/>
    <property type="match status" value="1"/>
</dbReference>
<gene>
    <name evidence="4" type="ORF">PSTG_05917</name>
</gene>
<feature type="domain" description="SET" evidence="3">
    <location>
        <begin position="135"/>
        <end position="290"/>
    </location>
</feature>
<name>A0A0L0VNJ4_9BASI</name>
<dbReference type="InterPro" id="IPR001214">
    <property type="entry name" value="SET_dom"/>
</dbReference>
<dbReference type="PANTHER" id="PTHR47332">
    <property type="entry name" value="SET DOMAIN-CONTAINING PROTEIN 5"/>
    <property type="match status" value="1"/>
</dbReference>
<dbReference type="Pfam" id="PF00856">
    <property type="entry name" value="SET"/>
    <property type="match status" value="1"/>
</dbReference>
<dbReference type="OrthoDB" id="2497697at2759"/>
<dbReference type="PANTHER" id="PTHR47332:SF6">
    <property type="entry name" value="SET DOMAIN-CONTAINING PROTEIN"/>
    <property type="match status" value="1"/>
</dbReference>
<protein>
    <recommendedName>
        <fullName evidence="3">SET domain-containing protein</fullName>
    </recommendedName>
</protein>
<reference evidence="5" key="1">
    <citation type="submission" date="2014-03" db="EMBL/GenBank/DDBJ databases">
        <title>The Genome Sequence of Puccinia striiformis f. sp. tritici PST-78.</title>
        <authorList>
            <consortium name="The Broad Institute Genome Sequencing Platform"/>
            <person name="Cuomo C."/>
            <person name="Hulbert S."/>
            <person name="Chen X."/>
            <person name="Walker B."/>
            <person name="Young S.K."/>
            <person name="Zeng Q."/>
            <person name="Gargeya S."/>
            <person name="Fitzgerald M."/>
            <person name="Haas B."/>
            <person name="Abouelleil A."/>
            <person name="Alvarado L."/>
            <person name="Arachchi H.M."/>
            <person name="Berlin A.M."/>
            <person name="Chapman S.B."/>
            <person name="Goldberg J."/>
            <person name="Griggs A."/>
            <person name="Gujja S."/>
            <person name="Hansen M."/>
            <person name="Howarth C."/>
            <person name="Imamovic A."/>
            <person name="Larimer J."/>
            <person name="McCowan C."/>
            <person name="Montmayeur A."/>
            <person name="Murphy C."/>
            <person name="Neiman D."/>
            <person name="Pearson M."/>
            <person name="Priest M."/>
            <person name="Roberts A."/>
            <person name="Saif S."/>
            <person name="Shea T."/>
            <person name="Sisk P."/>
            <person name="Sykes S."/>
            <person name="Wortman J."/>
            <person name="Nusbaum C."/>
            <person name="Birren B."/>
        </authorList>
    </citation>
    <scope>NUCLEOTIDE SEQUENCE [LARGE SCALE GENOMIC DNA]</scope>
    <source>
        <strain evidence="5">race PST-78</strain>
    </source>
</reference>
<feature type="chain" id="PRO_5005550254" description="SET domain-containing protein" evidence="2">
    <location>
        <begin position="23"/>
        <end position="434"/>
    </location>
</feature>
<evidence type="ECO:0000256" key="1">
    <source>
        <dbReference type="SAM" id="MobiDB-lite"/>
    </source>
</evidence>
<comment type="caution">
    <text evidence="4">The sequence shown here is derived from an EMBL/GenBank/DDBJ whole genome shotgun (WGS) entry which is preliminary data.</text>
</comment>
<dbReference type="Proteomes" id="UP000054564">
    <property type="component" value="Unassembled WGS sequence"/>
</dbReference>
<dbReference type="InterPro" id="IPR011990">
    <property type="entry name" value="TPR-like_helical_dom_sf"/>
</dbReference>
<sequence>MLTFLLTLSICYFLLQIPSVGCDSKIYESLNPISNVDERQCERWESPSMGAPSNPTRCQKEDDSWPPTSKMEPFKNGFFKSNCSRHPLDNEPGPYCIFLNPSLNEGMGMVIISKESFFVASLKNLDFSEEEVSIPSTTIKIVKMPEKGGHGAAASEDLKRGQPIVRMRAVATFPTDQTLWWTEFGTSFRRQAIELLPAPTQNVIASLRGTGLEKSKDEFIASILKQNSFSTYLNPESQILHSALVLEPPVRFNHDCRPNVGYRMDHVTQTLHMVAFREIAAGEELTISHRSSELTRKVRQDSLEEDYGFRCTCSHCQMNEDQGRESDRRIQRLLELQDIHYAGEEWLAISEVKELIQICQKENLPYSLINSHFIAAQVYNAHGRTKEAIYYPKKAQRDGSIFVGPKWLYSEDAQLLSSKPENHHSYSNGLEDDL</sequence>
<dbReference type="InterPro" id="IPR053185">
    <property type="entry name" value="SET_domain_protein"/>
</dbReference>
<evidence type="ECO:0000313" key="5">
    <source>
        <dbReference type="Proteomes" id="UP000054564"/>
    </source>
</evidence>
<accession>A0A0L0VNJ4</accession>
<dbReference type="Gene3D" id="2.170.270.10">
    <property type="entry name" value="SET domain"/>
    <property type="match status" value="1"/>
</dbReference>
<evidence type="ECO:0000256" key="2">
    <source>
        <dbReference type="SAM" id="SignalP"/>
    </source>
</evidence>
<dbReference type="SUPFAM" id="SSF82199">
    <property type="entry name" value="SET domain"/>
    <property type="match status" value="1"/>
</dbReference>
<proteinExistence type="predicted"/>
<dbReference type="STRING" id="1165861.A0A0L0VNJ4"/>
<dbReference type="CDD" id="cd20071">
    <property type="entry name" value="SET_SMYD"/>
    <property type="match status" value="1"/>
</dbReference>
<feature type="region of interest" description="Disordered" evidence="1">
    <location>
        <begin position="45"/>
        <end position="67"/>
    </location>
</feature>
<keyword evidence="2" id="KW-0732">Signal</keyword>